<dbReference type="EMBL" id="BGPR01000161">
    <property type="protein sequence ID" value="GBM00870.1"/>
    <property type="molecule type" value="Genomic_DNA"/>
</dbReference>
<dbReference type="AlphaFoldDB" id="A0A4Y2C9M7"/>
<comment type="caution">
    <text evidence="1">The sequence shown here is derived from an EMBL/GenBank/DDBJ whole genome shotgun (WGS) entry which is preliminary data.</text>
</comment>
<evidence type="ECO:0000313" key="2">
    <source>
        <dbReference type="Proteomes" id="UP000499080"/>
    </source>
</evidence>
<gene>
    <name evidence="1" type="ORF">AVEN_257376_1</name>
</gene>
<dbReference type="Proteomes" id="UP000499080">
    <property type="component" value="Unassembled WGS sequence"/>
</dbReference>
<protein>
    <submittedName>
        <fullName evidence="1">Uncharacterized protein</fullName>
    </submittedName>
</protein>
<keyword evidence="2" id="KW-1185">Reference proteome</keyword>
<proteinExistence type="predicted"/>
<dbReference type="OrthoDB" id="10613121at2759"/>
<sequence>MNYLTRRFPVIGSAVTTSFTTHIFLCMSIPPDNSLVSQMQLARGHCPSTGNAFRKVSLRSSQTPSEISSLLSDAVQLATLVRWRTLSMHGTRPATVPPGKDRGQVRQSQCEQPAMTLKMNGLFAIWNQDLLEQRVFAVGGEVSVFAWYN</sequence>
<organism evidence="1 2">
    <name type="scientific">Araneus ventricosus</name>
    <name type="common">Orbweaver spider</name>
    <name type="synonym">Epeira ventricosa</name>
    <dbReference type="NCBI Taxonomy" id="182803"/>
    <lineage>
        <taxon>Eukaryota</taxon>
        <taxon>Metazoa</taxon>
        <taxon>Ecdysozoa</taxon>
        <taxon>Arthropoda</taxon>
        <taxon>Chelicerata</taxon>
        <taxon>Arachnida</taxon>
        <taxon>Araneae</taxon>
        <taxon>Araneomorphae</taxon>
        <taxon>Entelegynae</taxon>
        <taxon>Araneoidea</taxon>
        <taxon>Araneidae</taxon>
        <taxon>Araneus</taxon>
    </lineage>
</organism>
<evidence type="ECO:0000313" key="1">
    <source>
        <dbReference type="EMBL" id="GBM00870.1"/>
    </source>
</evidence>
<reference evidence="1 2" key="1">
    <citation type="journal article" date="2019" name="Sci. Rep.">
        <title>Orb-weaving spider Araneus ventricosus genome elucidates the spidroin gene catalogue.</title>
        <authorList>
            <person name="Kono N."/>
            <person name="Nakamura H."/>
            <person name="Ohtoshi R."/>
            <person name="Moran D.A.P."/>
            <person name="Shinohara A."/>
            <person name="Yoshida Y."/>
            <person name="Fujiwara M."/>
            <person name="Mori M."/>
            <person name="Tomita M."/>
            <person name="Arakawa K."/>
        </authorList>
    </citation>
    <scope>NUCLEOTIDE SEQUENCE [LARGE SCALE GENOMIC DNA]</scope>
</reference>
<name>A0A4Y2C9M7_ARAVE</name>
<accession>A0A4Y2C9M7</accession>